<feature type="signal peptide" evidence="2">
    <location>
        <begin position="1"/>
        <end position="20"/>
    </location>
</feature>
<feature type="region of interest" description="Disordered" evidence="1">
    <location>
        <begin position="392"/>
        <end position="415"/>
    </location>
</feature>
<feature type="compositionally biased region" description="Acidic residues" evidence="1">
    <location>
        <begin position="362"/>
        <end position="373"/>
    </location>
</feature>
<sequence>MITHGLLLFALLLRTHPAIAGTPAPTDAAVPAAAGNTDLPISNYAPVPAANPPANYLEVNVNIYPGGGVSIATAAPFAPGLDQPAEALGDPGQQPADVPLPGDAQGVSISQPATVPPAPEAQGTPAVSSAGSSGDAGATGAPAASATDAGSAASPGGVSSGAPAPATPPTPAPTEAAPSSPAPADAPSTQAVPSSAAPPPAGKKVKRVPVPTSFAVKGFPLVEKRAPPSAPNMESVTTDTTPPLAKLAARPRAAKKKTTTTKAPPHRAPMGGHKAKPQKRSDHRAVDIGKDHSPGIKLSIAPPRESSVPGKRDSAPWRHIPRRNPENDAQYYNSDAEKREVPNRHIVRNEQAAAKEIQQPGNEDDESCEEDESSQNVSSTKYVISAKLLPDKPKNVARSPAPNPLPMMVDTHPPPGKKPVCSDECAKKMQTCNKPVVQPFKSSRDCEPKARPYLDCVKPKFCPQCHGCSECDDGMIVEGPHGLCSIWQLDANTQAHRKRSNISEVELSKPGNATHSPASNHTELLSAPPRSISYLNCTTTCDTKMQTSCEKPRVISQRPNAAFHQDICEKEAPAYLACVRQHLCSQCDSCLECHRKDNVTLHTTSEVCNQWATDFALFKDILPPSAKPESAEHEYDRRSNLIIATKEQQRDVIPTQSSYEKLEEWPAPKWGPNCTDACDTQMKTACKKPLVIFNDTMAGHTVSGFHPDRCVQETPAYLACVRQKLCPQCNGCIECDLQRHESYGQPGDVCYEWHKAYRGKDSEFYN</sequence>
<feature type="compositionally biased region" description="Basic and acidic residues" evidence="1">
    <location>
        <begin position="279"/>
        <end position="294"/>
    </location>
</feature>
<dbReference type="AlphaFoldDB" id="A0A6A6U0K5"/>
<dbReference type="EMBL" id="MU004242">
    <property type="protein sequence ID" value="KAF2664783.1"/>
    <property type="molecule type" value="Genomic_DNA"/>
</dbReference>
<feature type="compositionally biased region" description="Low complexity" evidence="1">
    <location>
        <begin position="128"/>
        <end position="164"/>
    </location>
</feature>
<evidence type="ECO:0000256" key="1">
    <source>
        <dbReference type="SAM" id="MobiDB-lite"/>
    </source>
</evidence>
<gene>
    <name evidence="3" type="ORF">BT63DRAFT_460273</name>
</gene>
<feature type="compositionally biased region" description="Low complexity" evidence="1">
    <location>
        <begin position="173"/>
        <end position="195"/>
    </location>
</feature>
<feature type="region of interest" description="Disordered" evidence="1">
    <location>
        <begin position="223"/>
        <end position="379"/>
    </location>
</feature>
<protein>
    <recommendedName>
        <fullName evidence="5">TAZ-type domain-containing protein</fullName>
    </recommendedName>
</protein>
<evidence type="ECO:0008006" key="5">
    <source>
        <dbReference type="Google" id="ProtNLM"/>
    </source>
</evidence>
<feature type="compositionally biased region" description="Low complexity" evidence="1">
    <location>
        <begin position="240"/>
        <end position="251"/>
    </location>
</feature>
<dbReference type="Proteomes" id="UP000799302">
    <property type="component" value="Unassembled WGS sequence"/>
</dbReference>
<reference evidence="3" key="1">
    <citation type="journal article" date="2020" name="Stud. Mycol.">
        <title>101 Dothideomycetes genomes: a test case for predicting lifestyles and emergence of pathogens.</title>
        <authorList>
            <person name="Haridas S."/>
            <person name="Albert R."/>
            <person name="Binder M."/>
            <person name="Bloem J."/>
            <person name="Labutti K."/>
            <person name="Salamov A."/>
            <person name="Andreopoulos B."/>
            <person name="Baker S."/>
            <person name="Barry K."/>
            <person name="Bills G."/>
            <person name="Bluhm B."/>
            <person name="Cannon C."/>
            <person name="Castanera R."/>
            <person name="Culley D."/>
            <person name="Daum C."/>
            <person name="Ezra D."/>
            <person name="Gonzalez J."/>
            <person name="Henrissat B."/>
            <person name="Kuo A."/>
            <person name="Liang C."/>
            <person name="Lipzen A."/>
            <person name="Lutzoni F."/>
            <person name="Magnuson J."/>
            <person name="Mondo S."/>
            <person name="Nolan M."/>
            <person name="Ohm R."/>
            <person name="Pangilinan J."/>
            <person name="Park H.-J."/>
            <person name="Ramirez L."/>
            <person name="Alfaro M."/>
            <person name="Sun H."/>
            <person name="Tritt A."/>
            <person name="Yoshinaga Y."/>
            <person name="Zwiers L.-H."/>
            <person name="Turgeon B."/>
            <person name="Goodwin S."/>
            <person name="Spatafora J."/>
            <person name="Crous P."/>
            <person name="Grigoriev I."/>
        </authorList>
    </citation>
    <scope>NUCLEOTIDE SEQUENCE</scope>
    <source>
        <strain evidence="3">CBS 115976</strain>
    </source>
</reference>
<proteinExistence type="predicted"/>
<keyword evidence="4" id="KW-1185">Reference proteome</keyword>
<feature type="chain" id="PRO_5025399726" description="TAZ-type domain-containing protein" evidence="2">
    <location>
        <begin position="21"/>
        <end position="766"/>
    </location>
</feature>
<organism evidence="3 4">
    <name type="scientific">Microthyrium microscopicum</name>
    <dbReference type="NCBI Taxonomy" id="703497"/>
    <lineage>
        <taxon>Eukaryota</taxon>
        <taxon>Fungi</taxon>
        <taxon>Dikarya</taxon>
        <taxon>Ascomycota</taxon>
        <taxon>Pezizomycotina</taxon>
        <taxon>Dothideomycetes</taxon>
        <taxon>Dothideomycetes incertae sedis</taxon>
        <taxon>Microthyriales</taxon>
        <taxon>Microthyriaceae</taxon>
        <taxon>Microthyrium</taxon>
    </lineage>
</organism>
<feature type="region of interest" description="Disordered" evidence="1">
    <location>
        <begin position="82"/>
        <end position="208"/>
    </location>
</feature>
<accession>A0A6A6U0K5</accession>
<keyword evidence="2" id="KW-0732">Signal</keyword>
<evidence type="ECO:0000313" key="3">
    <source>
        <dbReference type="EMBL" id="KAF2664783.1"/>
    </source>
</evidence>
<evidence type="ECO:0000256" key="2">
    <source>
        <dbReference type="SAM" id="SignalP"/>
    </source>
</evidence>
<evidence type="ECO:0000313" key="4">
    <source>
        <dbReference type="Proteomes" id="UP000799302"/>
    </source>
</evidence>
<name>A0A6A6U0K5_9PEZI</name>